<name>G5GM44_9FIRM</name>
<proteinExistence type="predicted"/>
<dbReference type="eggNOG" id="COG5005">
    <property type="taxonomic scope" value="Bacteria"/>
</dbReference>
<organism evidence="1 2">
    <name type="scientific">Selenomonas infelix ATCC 43532</name>
    <dbReference type="NCBI Taxonomy" id="679201"/>
    <lineage>
        <taxon>Bacteria</taxon>
        <taxon>Bacillati</taxon>
        <taxon>Bacillota</taxon>
        <taxon>Negativicutes</taxon>
        <taxon>Selenomonadales</taxon>
        <taxon>Selenomonadaceae</taxon>
        <taxon>Selenomonas</taxon>
    </lineage>
</organism>
<dbReference type="AlphaFoldDB" id="G5GM44"/>
<accession>G5GM44</accession>
<dbReference type="Proteomes" id="UP000004129">
    <property type="component" value="Unassembled WGS sequence"/>
</dbReference>
<evidence type="ECO:0000313" key="1">
    <source>
        <dbReference type="EMBL" id="EHG22289.1"/>
    </source>
</evidence>
<reference evidence="1 2" key="1">
    <citation type="submission" date="2011-08" db="EMBL/GenBank/DDBJ databases">
        <title>The Genome Sequence of Selenomonas infelix ATCC 43532.</title>
        <authorList>
            <consortium name="The Broad Institute Genome Sequencing Platform"/>
            <person name="Earl A."/>
            <person name="Ward D."/>
            <person name="Feldgarden M."/>
            <person name="Gevers D."/>
            <person name="Izard J."/>
            <person name="Blanton J.M."/>
            <person name="Baranova O.V."/>
            <person name="Dewhirst F.E."/>
            <person name="Young S.K."/>
            <person name="Zeng Q."/>
            <person name="Gargeya S."/>
            <person name="Fitzgerald M."/>
            <person name="Haas B."/>
            <person name="Abouelleil A."/>
            <person name="Alvarado L."/>
            <person name="Arachchi H.M."/>
            <person name="Berlin A."/>
            <person name="Brown A."/>
            <person name="Chapman S.B."/>
            <person name="Chen Z."/>
            <person name="Dunbar C."/>
            <person name="Freedman E."/>
            <person name="Gearin G."/>
            <person name="Gellesch M."/>
            <person name="Goldberg J."/>
            <person name="Griggs A."/>
            <person name="Gujja S."/>
            <person name="Heiman D."/>
            <person name="Howarth C."/>
            <person name="Larson L."/>
            <person name="Lui A."/>
            <person name="MacDonald P.J.P."/>
            <person name="Montmayeur A."/>
            <person name="Murphy C."/>
            <person name="Neiman D."/>
            <person name="Pearson M."/>
            <person name="Priest M."/>
            <person name="Roberts A."/>
            <person name="Saif S."/>
            <person name="Shea T."/>
            <person name="Shenoy N."/>
            <person name="Sisk P."/>
            <person name="Stolte C."/>
            <person name="Sykes S."/>
            <person name="Wortman J."/>
            <person name="Nusbaum C."/>
            <person name="Birren B."/>
        </authorList>
    </citation>
    <scope>NUCLEOTIDE SEQUENCE [LARGE SCALE GENOMIC DNA]</scope>
    <source>
        <strain evidence="1 2">ATCC 43532</strain>
    </source>
</reference>
<dbReference type="EMBL" id="ACZM01000003">
    <property type="protein sequence ID" value="EHG22289.1"/>
    <property type="molecule type" value="Genomic_DNA"/>
</dbReference>
<comment type="caution">
    <text evidence="1">The sequence shown here is derived from an EMBL/GenBank/DDBJ whole genome shotgun (WGS) entry which is preliminary data.</text>
</comment>
<keyword evidence="2" id="KW-1185">Reference proteome</keyword>
<sequence>MAKSIKIFANIREEAFRAMVDVQKYDEKTQKEIRQATRDGVAAVHAAAVRTAPIRATGNLRKGIEQEFDEKTCSGKVRATAPHSHLVEFGTRERVTAPIRKKALKIGEGFVRGWTFTGKMPKKPFMRPAIEKERPNIEARIEKAVKP</sequence>
<protein>
    <submittedName>
        <fullName evidence="1">HK97 gp10 family phage protein</fullName>
    </submittedName>
</protein>
<dbReference type="OrthoDB" id="1684158at2"/>
<gene>
    <name evidence="1" type="ORF">HMPREF9334_00325</name>
</gene>
<evidence type="ECO:0000313" key="2">
    <source>
        <dbReference type="Proteomes" id="UP000004129"/>
    </source>
</evidence>
<dbReference type="HOGENOM" id="CLU_147815_0_0_9"/>
<dbReference type="InterPro" id="IPR010064">
    <property type="entry name" value="HK97-gp10_tail"/>
</dbReference>
<dbReference type="PATRIC" id="fig|679201.3.peg.331"/>
<dbReference type="Pfam" id="PF04883">
    <property type="entry name" value="HK97-gp10_like"/>
    <property type="match status" value="1"/>
</dbReference>
<dbReference type="RefSeq" id="WP_006691776.1">
    <property type="nucleotide sequence ID" value="NZ_JH376797.1"/>
</dbReference>
<dbReference type="STRING" id="679201.HMPREF9334_00325"/>
<dbReference type="NCBIfam" id="TIGR01725">
    <property type="entry name" value="phge_HK97_gp10"/>
    <property type="match status" value="1"/>
</dbReference>